<evidence type="ECO:0000313" key="2">
    <source>
        <dbReference type="Proteomes" id="UP000253507"/>
    </source>
</evidence>
<dbReference type="OrthoDB" id="4329384at2"/>
<reference evidence="1 2" key="1">
    <citation type="submission" date="2018-06" db="EMBL/GenBank/DDBJ databases">
        <title>Streptomyces reniochalinae sp. nov. and Streptomyces diacarnus sp. nov. from marine sponges.</title>
        <authorList>
            <person name="Li L."/>
        </authorList>
    </citation>
    <scope>NUCLEOTIDE SEQUENCE [LARGE SCALE GENOMIC DNA]</scope>
    <source>
        <strain evidence="1 2">LHW50302</strain>
    </source>
</reference>
<keyword evidence="2" id="KW-1185">Reference proteome</keyword>
<accession>A0A367EUK5</accession>
<protein>
    <submittedName>
        <fullName evidence="1">Uncharacterized protein</fullName>
    </submittedName>
</protein>
<sequence length="79" mass="9068">MRSITLGRWTVDLYARVLRIHRGPHPNCRQCRGDGGYEAVTAGPVPEPTYELCDCWNPDHGLRIPLAPRKRRETLEVPF</sequence>
<proteinExistence type="predicted"/>
<evidence type="ECO:0000313" key="1">
    <source>
        <dbReference type="EMBL" id="RCG21798.1"/>
    </source>
</evidence>
<dbReference type="Proteomes" id="UP000253507">
    <property type="component" value="Unassembled WGS sequence"/>
</dbReference>
<gene>
    <name evidence="1" type="ORF">DQ392_08810</name>
</gene>
<dbReference type="EMBL" id="QOIM01000026">
    <property type="protein sequence ID" value="RCG21798.1"/>
    <property type="molecule type" value="Genomic_DNA"/>
</dbReference>
<dbReference type="AlphaFoldDB" id="A0A367EUK5"/>
<comment type="caution">
    <text evidence="1">The sequence shown here is derived from an EMBL/GenBank/DDBJ whole genome shotgun (WGS) entry which is preliminary data.</text>
</comment>
<dbReference type="RefSeq" id="WP_114014967.1">
    <property type="nucleotide sequence ID" value="NZ_QOIM01000026.1"/>
</dbReference>
<name>A0A367EUK5_9ACTN</name>
<organism evidence="1 2">
    <name type="scientific">Streptomyces reniochalinae</name>
    <dbReference type="NCBI Taxonomy" id="2250578"/>
    <lineage>
        <taxon>Bacteria</taxon>
        <taxon>Bacillati</taxon>
        <taxon>Actinomycetota</taxon>
        <taxon>Actinomycetes</taxon>
        <taxon>Kitasatosporales</taxon>
        <taxon>Streptomycetaceae</taxon>
        <taxon>Streptomyces</taxon>
    </lineage>
</organism>